<dbReference type="GO" id="GO:0000166">
    <property type="term" value="F:nucleotide binding"/>
    <property type="evidence" value="ECO:0007669"/>
    <property type="project" value="InterPro"/>
</dbReference>
<organism evidence="3">
    <name type="scientific">marine metagenome</name>
    <dbReference type="NCBI Taxonomy" id="408172"/>
    <lineage>
        <taxon>unclassified sequences</taxon>
        <taxon>metagenomes</taxon>
        <taxon>ecological metagenomes</taxon>
    </lineage>
</organism>
<dbReference type="InterPro" id="IPR004104">
    <property type="entry name" value="Gfo/Idh/MocA-like_OxRdtase_C"/>
</dbReference>
<name>A0A382FFN9_9ZZZZ</name>
<evidence type="ECO:0000259" key="2">
    <source>
        <dbReference type="Pfam" id="PF02894"/>
    </source>
</evidence>
<dbReference type="PANTHER" id="PTHR43249:SF1">
    <property type="entry name" value="D-GLUCOSIDE 3-DEHYDROGENASE"/>
    <property type="match status" value="1"/>
</dbReference>
<accession>A0A382FFN9</accession>
<proteinExistence type="predicted"/>
<dbReference type="InterPro" id="IPR036291">
    <property type="entry name" value="NAD(P)-bd_dom_sf"/>
</dbReference>
<dbReference type="Pfam" id="PF01408">
    <property type="entry name" value="GFO_IDH_MocA"/>
    <property type="match status" value="1"/>
</dbReference>
<dbReference type="InterPro" id="IPR052515">
    <property type="entry name" value="Gfo/Idh/MocA_Oxidoreductase"/>
</dbReference>
<evidence type="ECO:0008006" key="4">
    <source>
        <dbReference type="Google" id="ProtNLM"/>
    </source>
</evidence>
<protein>
    <recommendedName>
        <fullName evidence="4">Gfo/Idh/MocA-like oxidoreductase N-terminal domain-containing protein</fullName>
    </recommendedName>
</protein>
<dbReference type="Pfam" id="PF02894">
    <property type="entry name" value="GFO_IDH_MocA_C"/>
    <property type="match status" value="1"/>
</dbReference>
<dbReference type="InterPro" id="IPR000683">
    <property type="entry name" value="Gfo/Idh/MocA-like_OxRdtase_N"/>
</dbReference>
<feature type="domain" description="Gfo/Idh/MocA-like oxidoreductase C-terminal" evidence="2">
    <location>
        <begin position="136"/>
        <end position="349"/>
    </location>
</feature>
<evidence type="ECO:0000313" key="3">
    <source>
        <dbReference type="EMBL" id="SVB61452.1"/>
    </source>
</evidence>
<dbReference type="PANTHER" id="PTHR43249">
    <property type="entry name" value="UDP-N-ACETYL-2-AMINO-2-DEOXY-D-GLUCURONATE OXIDASE"/>
    <property type="match status" value="1"/>
</dbReference>
<feature type="domain" description="Gfo/Idh/MocA-like oxidoreductase N-terminal" evidence="1">
    <location>
        <begin position="5"/>
        <end position="124"/>
    </location>
</feature>
<reference evidence="3" key="1">
    <citation type="submission" date="2018-05" db="EMBL/GenBank/DDBJ databases">
        <authorList>
            <person name="Lanie J.A."/>
            <person name="Ng W.-L."/>
            <person name="Kazmierczak K.M."/>
            <person name="Andrzejewski T.M."/>
            <person name="Davidsen T.M."/>
            <person name="Wayne K.J."/>
            <person name="Tettelin H."/>
            <person name="Glass J.I."/>
            <person name="Rusch D."/>
            <person name="Podicherti R."/>
            <person name="Tsui H.-C.T."/>
            <person name="Winkler M.E."/>
        </authorList>
    </citation>
    <scope>NUCLEOTIDE SEQUENCE</scope>
</reference>
<dbReference type="SUPFAM" id="SSF55347">
    <property type="entry name" value="Glyceraldehyde-3-phosphate dehydrogenase-like, C-terminal domain"/>
    <property type="match status" value="1"/>
</dbReference>
<dbReference type="Gene3D" id="3.40.50.720">
    <property type="entry name" value="NAD(P)-binding Rossmann-like Domain"/>
    <property type="match status" value="1"/>
</dbReference>
<dbReference type="AlphaFoldDB" id="A0A382FFN9"/>
<sequence>MAKRLRYAFIGAGGIAGAHMRYLKDMDDVEMVAMADVSKPAMEAKAEQFGIDGIYTDYGKMLSRVKPHAVSVCTPNAAHAKASIAASNAGAHVLVEKPMAMSAAEAKRMITAAKKKRRKLVIGFQHRFDARTTFVKDAIDSGHMGRVVYGRVQALRRRGIPNWGVFGRKDLQGGGPLIDIGVHALEMTHFAMGSPTPVAASGSIFTYLGDRKSNVVSQWPNWDYKSYTVEDLAVGQIRFDNGAVLSIEASFAAHIEKDVWNFTLMGEKAGANWDPPGIFSDDGGYMMNAQPTWLPSGPAASPFAAKMRNFVEHCLYDKPTLAPAEHGLMVQKMLDGIYASAAKGAEVKIR</sequence>
<dbReference type="EMBL" id="UINC01049541">
    <property type="protein sequence ID" value="SVB61452.1"/>
    <property type="molecule type" value="Genomic_DNA"/>
</dbReference>
<gene>
    <name evidence="3" type="ORF">METZ01_LOCUS214306</name>
</gene>
<dbReference type="Gene3D" id="3.30.360.10">
    <property type="entry name" value="Dihydrodipicolinate Reductase, domain 2"/>
    <property type="match status" value="1"/>
</dbReference>
<evidence type="ECO:0000259" key="1">
    <source>
        <dbReference type="Pfam" id="PF01408"/>
    </source>
</evidence>
<dbReference type="SUPFAM" id="SSF51735">
    <property type="entry name" value="NAD(P)-binding Rossmann-fold domains"/>
    <property type="match status" value="1"/>
</dbReference>